<proteinExistence type="predicted"/>
<reference evidence="2" key="1">
    <citation type="submission" date="2021-02" db="EMBL/GenBank/DDBJ databases">
        <title>Genome sequence Cadophora malorum strain M34.</title>
        <authorList>
            <person name="Stefanovic E."/>
            <person name="Vu D."/>
            <person name="Scully C."/>
            <person name="Dijksterhuis J."/>
            <person name="Roader J."/>
            <person name="Houbraken J."/>
        </authorList>
    </citation>
    <scope>NUCLEOTIDE SEQUENCE</scope>
    <source>
        <strain evidence="2">M34</strain>
    </source>
</reference>
<dbReference type="OrthoDB" id="4448936at2759"/>
<sequence length="283" mass="32079">MSYHLGIAHFPVLHRQLTSPTSAYFPDVPDEDLTQDSKDVLMDRLSDLVVRLSKVRSLQDGAVSAIHREVDKIELLVNGLEKTNSPSPTLSREKSGLSSNEDDFWGPRTPTQSMKMRLPVISQSSSPRSEPKFVSNISPSRATEVARAAEELAVELASTVDKLLARKEESDSIHDLLVTRAERAAERILVLEYRIAEMDDDFQANRSELKFLRIQLQAIQVQCTNCIHRHDDDPELTDSIMNWKIDWENINRRAKARRQQKNHAPLNHQLSDTSTFVESLNGT</sequence>
<evidence type="ECO:0000313" key="3">
    <source>
        <dbReference type="Proteomes" id="UP000664132"/>
    </source>
</evidence>
<dbReference type="AlphaFoldDB" id="A0A8H7T4W5"/>
<comment type="caution">
    <text evidence="2">The sequence shown here is derived from an EMBL/GenBank/DDBJ whole genome shotgun (WGS) entry which is preliminary data.</text>
</comment>
<feature type="compositionally biased region" description="Polar residues" evidence="1">
    <location>
        <begin position="268"/>
        <end position="283"/>
    </location>
</feature>
<dbReference type="Proteomes" id="UP000664132">
    <property type="component" value="Unassembled WGS sequence"/>
</dbReference>
<feature type="region of interest" description="Disordered" evidence="1">
    <location>
        <begin position="81"/>
        <end position="110"/>
    </location>
</feature>
<feature type="region of interest" description="Disordered" evidence="1">
    <location>
        <begin position="256"/>
        <end position="283"/>
    </location>
</feature>
<dbReference type="EMBL" id="JAFJYH010000313">
    <property type="protein sequence ID" value="KAG4413469.1"/>
    <property type="molecule type" value="Genomic_DNA"/>
</dbReference>
<protein>
    <submittedName>
        <fullName evidence="2">Uncharacterized protein</fullName>
    </submittedName>
</protein>
<evidence type="ECO:0000313" key="2">
    <source>
        <dbReference type="EMBL" id="KAG4413469.1"/>
    </source>
</evidence>
<organism evidence="2 3">
    <name type="scientific">Cadophora malorum</name>
    <dbReference type="NCBI Taxonomy" id="108018"/>
    <lineage>
        <taxon>Eukaryota</taxon>
        <taxon>Fungi</taxon>
        <taxon>Dikarya</taxon>
        <taxon>Ascomycota</taxon>
        <taxon>Pezizomycotina</taxon>
        <taxon>Leotiomycetes</taxon>
        <taxon>Helotiales</taxon>
        <taxon>Ploettnerulaceae</taxon>
        <taxon>Cadophora</taxon>
    </lineage>
</organism>
<evidence type="ECO:0000256" key="1">
    <source>
        <dbReference type="SAM" id="MobiDB-lite"/>
    </source>
</evidence>
<name>A0A8H7T4W5_9HELO</name>
<gene>
    <name evidence="2" type="ORF">IFR04_013405</name>
</gene>
<accession>A0A8H7T4W5</accession>
<keyword evidence="3" id="KW-1185">Reference proteome</keyword>
<feature type="compositionally biased region" description="Polar residues" evidence="1">
    <location>
        <begin position="81"/>
        <end position="90"/>
    </location>
</feature>